<dbReference type="PANTHER" id="PTHR12475">
    <property type="match status" value="1"/>
</dbReference>
<dbReference type="RefSeq" id="WP_188565098.1">
    <property type="nucleotide sequence ID" value="NZ_BMED01000001.1"/>
</dbReference>
<reference evidence="1" key="1">
    <citation type="journal article" date="2014" name="Int. J. Syst. Evol. Microbiol.">
        <title>Complete genome sequence of Corynebacterium casei LMG S-19264T (=DSM 44701T), isolated from a smear-ripened cheese.</title>
        <authorList>
            <consortium name="US DOE Joint Genome Institute (JGI-PGF)"/>
            <person name="Walter F."/>
            <person name="Albersmeier A."/>
            <person name="Kalinowski J."/>
            <person name="Ruckert C."/>
        </authorList>
    </citation>
    <scope>NUCLEOTIDE SEQUENCE</scope>
    <source>
        <strain evidence="1">CGMCC 1.10998</strain>
    </source>
</reference>
<gene>
    <name evidence="1" type="ORF">GCM10011396_12840</name>
</gene>
<dbReference type="InterPro" id="IPR051490">
    <property type="entry name" value="THEM6_lcsJ_thioesterase"/>
</dbReference>
<keyword evidence="2" id="KW-1185">Reference proteome</keyword>
<dbReference type="SUPFAM" id="SSF54637">
    <property type="entry name" value="Thioesterase/thiol ester dehydrase-isomerase"/>
    <property type="match status" value="1"/>
</dbReference>
<dbReference type="Proteomes" id="UP000637423">
    <property type="component" value="Unassembled WGS sequence"/>
</dbReference>
<evidence type="ECO:0008006" key="3">
    <source>
        <dbReference type="Google" id="ProtNLM"/>
    </source>
</evidence>
<name>A0A916XE56_9BURK</name>
<evidence type="ECO:0000313" key="1">
    <source>
        <dbReference type="EMBL" id="GGC67286.1"/>
    </source>
</evidence>
<dbReference type="EMBL" id="BMED01000001">
    <property type="protein sequence ID" value="GGC67286.1"/>
    <property type="molecule type" value="Genomic_DNA"/>
</dbReference>
<organism evidence="1 2">
    <name type="scientific">Undibacterium terreum</name>
    <dbReference type="NCBI Taxonomy" id="1224302"/>
    <lineage>
        <taxon>Bacteria</taxon>
        <taxon>Pseudomonadati</taxon>
        <taxon>Pseudomonadota</taxon>
        <taxon>Betaproteobacteria</taxon>
        <taxon>Burkholderiales</taxon>
        <taxon>Oxalobacteraceae</taxon>
        <taxon>Undibacterium</taxon>
    </lineage>
</organism>
<accession>A0A916XE56</accession>
<dbReference type="AlphaFoldDB" id="A0A916XE56"/>
<proteinExistence type="predicted"/>
<protein>
    <recommendedName>
        <fullName evidence="3">Thioesterase</fullName>
    </recommendedName>
</protein>
<sequence length="170" mass="19087">MSGLLRNLLTIFKALFRYRSTGADSCIASHFLISPLDTGIATLKSDKYFQLAEACQLDFLIRTGLITTMLRDGISFVNASQLVKFMKPIRLFNRVRVDTAIVFADGKHAYFSHVFFSGEQQRGEVMVKMKFKKGAITVPPHQLLGDPVQEKPAHLQRWDDALEAIGNPGR</sequence>
<dbReference type="Gene3D" id="3.10.129.10">
    <property type="entry name" value="Hotdog Thioesterase"/>
    <property type="match status" value="1"/>
</dbReference>
<evidence type="ECO:0000313" key="2">
    <source>
        <dbReference type="Proteomes" id="UP000637423"/>
    </source>
</evidence>
<reference evidence="1" key="2">
    <citation type="submission" date="2020-09" db="EMBL/GenBank/DDBJ databases">
        <authorList>
            <person name="Sun Q."/>
            <person name="Zhou Y."/>
        </authorList>
    </citation>
    <scope>NUCLEOTIDE SEQUENCE</scope>
    <source>
        <strain evidence="1">CGMCC 1.10998</strain>
    </source>
</reference>
<dbReference type="PANTHER" id="PTHR12475:SF4">
    <property type="entry name" value="PROTEIN THEM6"/>
    <property type="match status" value="1"/>
</dbReference>
<dbReference type="InterPro" id="IPR029069">
    <property type="entry name" value="HotDog_dom_sf"/>
</dbReference>
<comment type="caution">
    <text evidence="1">The sequence shown here is derived from an EMBL/GenBank/DDBJ whole genome shotgun (WGS) entry which is preliminary data.</text>
</comment>